<dbReference type="EMBL" id="CASHTH010003887">
    <property type="protein sequence ID" value="CAI8050913.1"/>
    <property type="molecule type" value="Genomic_DNA"/>
</dbReference>
<evidence type="ECO:0000313" key="1">
    <source>
        <dbReference type="EMBL" id="CAI8050913.1"/>
    </source>
</evidence>
<protein>
    <submittedName>
        <fullName evidence="1">Uncharacterized protein</fullName>
    </submittedName>
</protein>
<proteinExistence type="predicted"/>
<reference evidence="1" key="1">
    <citation type="submission" date="2023-03" db="EMBL/GenBank/DDBJ databases">
        <authorList>
            <person name="Steffen K."/>
            <person name="Cardenas P."/>
        </authorList>
    </citation>
    <scope>NUCLEOTIDE SEQUENCE</scope>
</reference>
<dbReference type="AlphaFoldDB" id="A0AA35TNJ5"/>
<sequence length="67" mass="7601">MDILLPVMKYRLHTHWNIVLASHAVREEARGADLCVMHKVVVVPLRMQMERKHCLKGSEVAAIAVAQ</sequence>
<organism evidence="1 2">
    <name type="scientific">Geodia barretti</name>
    <name type="common">Barrett's horny sponge</name>
    <dbReference type="NCBI Taxonomy" id="519541"/>
    <lineage>
        <taxon>Eukaryota</taxon>
        <taxon>Metazoa</taxon>
        <taxon>Porifera</taxon>
        <taxon>Demospongiae</taxon>
        <taxon>Heteroscleromorpha</taxon>
        <taxon>Tetractinellida</taxon>
        <taxon>Astrophorina</taxon>
        <taxon>Geodiidae</taxon>
        <taxon>Geodia</taxon>
    </lineage>
</organism>
<dbReference type="Proteomes" id="UP001174909">
    <property type="component" value="Unassembled WGS sequence"/>
</dbReference>
<gene>
    <name evidence="1" type="ORF">GBAR_LOCUS27930</name>
</gene>
<keyword evidence="2" id="KW-1185">Reference proteome</keyword>
<evidence type="ECO:0000313" key="2">
    <source>
        <dbReference type="Proteomes" id="UP001174909"/>
    </source>
</evidence>
<comment type="caution">
    <text evidence="1">The sequence shown here is derived from an EMBL/GenBank/DDBJ whole genome shotgun (WGS) entry which is preliminary data.</text>
</comment>
<accession>A0AA35TNJ5</accession>
<name>A0AA35TNJ5_GEOBA</name>